<dbReference type="RefSeq" id="WP_184260224.1">
    <property type="nucleotide sequence ID" value="NZ_JACHIO010000028.1"/>
</dbReference>
<organism evidence="1 2">
    <name type="scientific">Granulicella mallensis</name>
    <dbReference type="NCBI Taxonomy" id="940614"/>
    <lineage>
        <taxon>Bacteria</taxon>
        <taxon>Pseudomonadati</taxon>
        <taxon>Acidobacteriota</taxon>
        <taxon>Terriglobia</taxon>
        <taxon>Terriglobales</taxon>
        <taxon>Acidobacteriaceae</taxon>
        <taxon>Granulicella</taxon>
    </lineage>
</organism>
<gene>
    <name evidence="1" type="ORF">HDF15_004883</name>
</gene>
<evidence type="ECO:0000313" key="2">
    <source>
        <dbReference type="Proteomes" id="UP000584867"/>
    </source>
</evidence>
<sequence>MNDYYVRKLAFCYIENGTYKTRAAKTNMFRSHPFKNEPGIPQRELLLSRENLINFLSNALNPLLAGEKINEAARGEVIVDLPVLCGLDDLQ</sequence>
<accession>A0A7W7ZUS2</accession>
<dbReference type="AlphaFoldDB" id="A0A7W7ZUS2"/>
<proteinExistence type="predicted"/>
<dbReference type="EMBL" id="JACHIO010000028">
    <property type="protein sequence ID" value="MBB5066503.1"/>
    <property type="molecule type" value="Genomic_DNA"/>
</dbReference>
<dbReference type="Proteomes" id="UP000584867">
    <property type="component" value="Unassembled WGS sequence"/>
</dbReference>
<protein>
    <submittedName>
        <fullName evidence="1">Uncharacterized protein</fullName>
    </submittedName>
</protein>
<comment type="caution">
    <text evidence="1">The sequence shown here is derived from an EMBL/GenBank/DDBJ whole genome shotgun (WGS) entry which is preliminary data.</text>
</comment>
<evidence type="ECO:0000313" key="1">
    <source>
        <dbReference type="EMBL" id="MBB5066503.1"/>
    </source>
</evidence>
<reference evidence="1 2" key="1">
    <citation type="submission" date="2020-08" db="EMBL/GenBank/DDBJ databases">
        <title>Genomic Encyclopedia of Type Strains, Phase IV (KMG-V): Genome sequencing to study the core and pangenomes of soil and plant-associated prokaryotes.</title>
        <authorList>
            <person name="Whitman W."/>
        </authorList>
    </citation>
    <scope>NUCLEOTIDE SEQUENCE [LARGE SCALE GENOMIC DNA]</scope>
    <source>
        <strain evidence="1 2">X5P3</strain>
    </source>
</reference>
<name>A0A7W7ZUS2_9BACT</name>